<evidence type="ECO:0000256" key="1">
    <source>
        <dbReference type="SAM" id="MobiDB-lite"/>
    </source>
</evidence>
<protein>
    <submittedName>
        <fullName evidence="2">Uncharacterized protein</fullName>
    </submittedName>
</protein>
<dbReference type="EMBL" id="RKHY01000001">
    <property type="protein sequence ID" value="ROS39956.1"/>
    <property type="molecule type" value="Genomic_DNA"/>
</dbReference>
<name>A0A3N2GTI1_9PSEU</name>
<evidence type="ECO:0000313" key="3">
    <source>
        <dbReference type="Proteomes" id="UP000274843"/>
    </source>
</evidence>
<feature type="region of interest" description="Disordered" evidence="1">
    <location>
        <begin position="24"/>
        <end position="44"/>
    </location>
</feature>
<keyword evidence="3" id="KW-1185">Reference proteome</keyword>
<reference evidence="2 3" key="1">
    <citation type="submission" date="2018-11" db="EMBL/GenBank/DDBJ databases">
        <title>Sequencing the genomes of 1000 actinobacteria strains.</title>
        <authorList>
            <person name="Klenk H.-P."/>
        </authorList>
    </citation>
    <scope>NUCLEOTIDE SEQUENCE [LARGE SCALE GENOMIC DNA]</scope>
    <source>
        <strain evidence="2 3">DSM 44348</strain>
    </source>
</reference>
<feature type="compositionally biased region" description="Basic and acidic residues" evidence="1">
    <location>
        <begin position="24"/>
        <end position="35"/>
    </location>
</feature>
<sequence>MHHRSGPDQVRGLDELSEVHRRDVGSDALDRDLPGERGVGNSLGSGVGAAYRRSHSAPCQLGSRLLEFDLLLCSWGLASGRSLRAFQVRPSDAFRVHPHDCCPGSSLGHLEQLRNGVDENERAAAAAGQLGREGCAHPAGSTTCVDDHRLHAEAADQAGGDSRVGHRMKFIGAAQRRYPLGPVDVIVRVCGHTGHSTPAFGRSPPFRVRSEVIDAEWSACSGDWMRRTSSRHWAVIEMDAQRRPARWCSRAFLETPPGPGADGRDEPLRAESAIG</sequence>
<gene>
    <name evidence="2" type="ORF">EDD35_2277</name>
</gene>
<dbReference type="AlphaFoldDB" id="A0A3N2GTI1"/>
<dbReference type="Proteomes" id="UP000274843">
    <property type="component" value="Unassembled WGS sequence"/>
</dbReference>
<evidence type="ECO:0000313" key="2">
    <source>
        <dbReference type="EMBL" id="ROS39956.1"/>
    </source>
</evidence>
<organism evidence="2 3">
    <name type="scientific">Amycolatopsis thermoflava</name>
    <dbReference type="NCBI Taxonomy" id="84480"/>
    <lineage>
        <taxon>Bacteria</taxon>
        <taxon>Bacillati</taxon>
        <taxon>Actinomycetota</taxon>
        <taxon>Actinomycetes</taxon>
        <taxon>Pseudonocardiales</taxon>
        <taxon>Pseudonocardiaceae</taxon>
        <taxon>Amycolatopsis</taxon>
        <taxon>Amycolatopsis methanolica group</taxon>
    </lineage>
</organism>
<comment type="caution">
    <text evidence="2">The sequence shown here is derived from an EMBL/GenBank/DDBJ whole genome shotgun (WGS) entry which is preliminary data.</text>
</comment>
<feature type="region of interest" description="Disordered" evidence="1">
    <location>
        <begin position="253"/>
        <end position="275"/>
    </location>
</feature>
<proteinExistence type="predicted"/>
<accession>A0A3N2GTI1</accession>